<keyword evidence="7" id="KW-1185">Reference proteome</keyword>
<comment type="caution">
    <text evidence="6">The sequence shown here is derived from an EMBL/GenBank/DDBJ whole genome shotgun (WGS) entry which is preliminary data.</text>
</comment>
<keyword evidence="2" id="KW-0677">Repeat</keyword>
<dbReference type="PANTHER" id="PTHR43790">
    <property type="entry name" value="CARBOHYDRATE TRANSPORT ATP-BINDING PROTEIN MG119-RELATED"/>
    <property type="match status" value="1"/>
</dbReference>
<evidence type="ECO:0000313" key="6">
    <source>
        <dbReference type="EMBL" id="MBU9727548.1"/>
    </source>
</evidence>
<evidence type="ECO:0000256" key="2">
    <source>
        <dbReference type="ARBA" id="ARBA00022737"/>
    </source>
</evidence>
<dbReference type="Proteomes" id="UP001314681">
    <property type="component" value="Unassembled WGS sequence"/>
</dbReference>
<organism evidence="6 7">
    <name type="scientific">Diplocloster modestus</name>
    <dbReference type="NCBI Taxonomy" id="2850322"/>
    <lineage>
        <taxon>Bacteria</taxon>
        <taxon>Bacillati</taxon>
        <taxon>Bacillota</taxon>
        <taxon>Clostridia</taxon>
        <taxon>Lachnospirales</taxon>
        <taxon>Lachnospiraceae</taxon>
        <taxon>Diplocloster</taxon>
    </lineage>
</organism>
<feature type="domain" description="ABC transporter" evidence="5">
    <location>
        <begin position="1"/>
        <end position="239"/>
    </location>
</feature>
<dbReference type="EMBL" id="JAHQCX010000012">
    <property type="protein sequence ID" value="MBU9727548.1"/>
    <property type="molecule type" value="Genomic_DNA"/>
</dbReference>
<dbReference type="PANTHER" id="PTHR43790:SF9">
    <property type="entry name" value="GALACTOFURANOSE TRANSPORTER ATP-BINDING PROTEIN YTFR"/>
    <property type="match status" value="1"/>
</dbReference>
<gene>
    <name evidence="6" type="ORF">KTH90_16165</name>
</gene>
<dbReference type="InterPro" id="IPR027417">
    <property type="entry name" value="P-loop_NTPase"/>
</dbReference>
<name>A0ABS6KAJ7_9FIRM</name>
<accession>A0ABS6KAJ7</accession>
<dbReference type="InterPro" id="IPR003439">
    <property type="entry name" value="ABC_transporter-like_ATP-bd"/>
</dbReference>
<protein>
    <recommendedName>
        <fullName evidence="5">ABC transporter domain-containing protein</fullName>
    </recommendedName>
</protein>
<evidence type="ECO:0000313" key="7">
    <source>
        <dbReference type="Proteomes" id="UP001314681"/>
    </source>
</evidence>
<reference evidence="6 7" key="1">
    <citation type="submission" date="2021-06" db="EMBL/GenBank/DDBJ databases">
        <title>Description of novel taxa of the family Lachnospiraceae.</title>
        <authorList>
            <person name="Chaplin A.V."/>
            <person name="Sokolova S.R."/>
            <person name="Pikina A.P."/>
            <person name="Korzhanova M."/>
            <person name="Belova V."/>
            <person name="Korostin D."/>
            <person name="Efimov B.A."/>
        </authorList>
    </citation>
    <scope>NUCLEOTIDE SEQUENCE [LARGE SCALE GENOMIC DNA]</scope>
    <source>
        <strain evidence="6 7">ASD4241</strain>
    </source>
</reference>
<proteinExistence type="predicted"/>
<evidence type="ECO:0000256" key="4">
    <source>
        <dbReference type="ARBA" id="ARBA00022840"/>
    </source>
</evidence>
<keyword evidence="3" id="KW-0547">Nucleotide-binding</keyword>
<sequence length="479" mass="55353">MKKEIFRMHNGFIRQGRIQKGPFFLHFCKGEISGIITDDSFEKEMLIQFFRCKNSLVSGDFYYNEQGIVSDDRNSIIRRLISETTSVISGNSQLFESLTIVDNIFIPSFFIKRRKHKKVAARLMEFFDIDIPLHMKIKDLTTFQRLQIEILHAVVCHHKLIIVSDINGMLRSKERNKLRQLYERLAQIGYAICQIESLNNISLNTLDRVQVIEKGRGVGSYSRVEIEYSEIARLINADGESNPGELLRKKDDRFFDGFKGIVLEAQDICCGHLQQFSLKLSKGEIAEINCRSGMDYLEIKSVFTGRANPTAGKFIYEGRPRNLNVLSRAITRGEIGCVDFANLDNLLFENLSITENACYPLCLKNPGFFLHHKYRKLAEDYIRKLMPGLDLEKSIKSLTQEQIMQLAFCKWILCKPKLLLLFIPSPFLKDEPDHVIDRLMIELSRYGVPVLILSERYKFESKIIETEYVIHKGVIAKKQ</sequence>
<keyword evidence="4" id="KW-0067">ATP-binding</keyword>
<dbReference type="RefSeq" id="WP_158355640.1">
    <property type="nucleotide sequence ID" value="NZ_JAHQCX010000012.1"/>
</dbReference>
<evidence type="ECO:0000256" key="3">
    <source>
        <dbReference type="ARBA" id="ARBA00022741"/>
    </source>
</evidence>
<dbReference type="Gene3D" id="3.40.50.300">
    <property type="entry name" value="P-loop containing nucleotide triphosphate hydrolases"/>
    <property type="match status" value="2"/>
</dbReference>
<keyword evidence="1" id="KW-0813">Transport</keyword>
<dbReference type="PROSITE" id="PS50893">
    <property type="entry name" value="ABC_TRANSPORTER_2"/>
    <property type="match status" value="1"/>
</dbReference>
<evidence type="ECO:0000256" key="1">
    <source>
        <dbReference type="ARBA" id="ARBA00022448"/>
    </source>
</evidence>
<dbReference type="SUPFAM" id="SSF52540">
    <property type="entry name" value="P-loop containing nucleoside triphosphate hydrolases"/>
    <property type="match status" value="2"/>
</dbReference>
<dbReference type="InterPro" id="IPR050107">
    <property type="entry name" value="ABC_carbohydrate_import_ATPase"/>
</dbReference>
<evidence type="ECO:0000259" key="5">
    <source>
        <dbReference type="PROSITE" id="PS50893"/>
    </source>
</evidence>